<feature type="region of interest" description="Disordered" evidence="1">
    <location>
        <begin position="152"/>
        <end position="252"/>
    </location>
</feature>
<feature type="compositionally biased region" description="Polar residues" evidence="1">
    <location>
        <begin position="60"/>
        <end position="69"/>
    </location>
</feature>
<dbReference type="Gene3D" id="3.40.50.10190">
    <property type="entry name" value="BRCT domain"/>
    <property type="match status" value="1"/>
</dbReference>
<protein>
    <recommendedName>
        <fullName evidence="2">BRCT domain-containing protein</fullName>
    </recommendedName>
</protein>
<feature type="compositionally biased region" description="Basic and acidic residues" evidence="1">
    <location>
        <begin position="72"/>
        <end position="103"/>
    </location>
</feature>
<dbReference type="AlphaFoldDB" id="A0A6G1LNK0"/>
<dbReference type="InterPro" id="IPR036420">
    <property type="entry name" value="BRCT_dom_sf"/>
</dbReference>
<evidence type="ECO:0000259" key="2">
    <source>
        <dbReference type="PROSITE" id="PS50172"/>
    </source>
</evidence>
<dbReference type="EMBL" id="ML995808">
    <property type="protein sequence ID" value="KAF2774142.1"/>
    <property type="molecule type" value="Genomic_DNA"/>
</dbReference>
<dbReference type="OrthoDB" id="342264at2759"/>
<proteinExistence type="predicted"/>
<feature type="compositionally biased region" description="Basic residues" evidence="1">
    <location>
        <begin position="199"/>
        <end position="208"/>
    </location>
</feature>
<evidence type="ECO:0000313" key="4">
    <source>
        <dbReference type="Proteomes" id="UP000799436"/>
    </source>
</evidence>
<feature type="domain" description="BRCT" evidence="2">
    <location>
        <begin position="248"/>
        <end position="333"/>
    </location>
</feature>
<feature type="compositionally biased region" description="Basic and acidic residues" evidence="1">
    <location>
        <begin position="115"/>
        <end position="128"/>
    </location>
</feature>
<accession>A0A6G1LNK0</accession>
<dbReference type="PROSITE" id="PS50172">
    <property type="entry name" value="BRCT"/>
    <property type="match status" value="1"/>
</dbReference>
<dbReference type="SUPFAM" id="SSF52113">
    <property type="entry name" value="BRCT domain"/>
    <property type="match status" value="1"/>
</dbReference>
<feature type="compositionally biased region" description="Basic and acidic residues" evidence="1">
    <location>
        <begin position="45"/>
        <end position="54"/>
    </location>
</feature>
<keyword evidence="4" id="KW-1185">Reference proteome</keyword>
<feature type="region of interest" description="Disordered" evidence="1">
    <location>
        <begin position="1"/>
        <end position="128"/>
    </location>
</feature>
<organism evidence="3 4">
    <name type="scientific">Teratosphaeria nubilosa</name>
    <dbReference type="NCBI Taxonomy" id="161662"/>
    <lineage>
        <taxon>Eukaryota</taxon>
        <taxon>Fungi</taxon>
        <taxon>Dikarya</taxon>
        <taxon>Ascomycota</taxon>
        <taxon>Pezizomycotina</taxon>
        <taxon>Dothideomycetes</taxon>
        <taxon>Dothideomycetidae</taxon>
        <taxon>Mycosphaerellales</taxon>
        <taxon>Teratosphaeriaceae</taxon>
        <taxon>Teratosphaeria</taxon>
    </lineage>
</organism>
<reference evidence="3" key="1">
    <citation type="journal article" date="2020" name="Stud. Mycol.">
        <title>101 Dothideomycetes genomes: a test case for predicting lifestyles and emergence of pathogens.</title>
        <authorList>
            <person name="Haridas S."/>
            <person name="Albert R."/>
            <person name="Binder M."/>
            <person name="Bloem J."/>
            <person name="Labutti K."/>
            <person name="Salamov A."/>
            <person name="Andreopoulos B."/>
            <person name="Baker S."/>
            <person name="Barry K."/>
            <person name="Bills G."/>
            <person name="Bluhm B."/>
            <person name="Cannon C."/>
            <person name="Castanera R."/>
            <person name="Culley D."/>
            <person name="Daum C."/>
            <person name="Ezra D."/>
            <person name="Gonzalez J."/>
            <person name="Henrissat B."/>
            <person name="Kuo A."/>
            <person name="Liang C."/>
            <person name="Lipzen A."/>
            <person name="Lutzoni F."/>
            <person name="Magnuson J."/>
            <person name="Mondo S."/>
            <person name="Nolan M."/>
            <person name="Ohm R."/>
            <person name="Pangilinan J."/>
            <person name="Park H.-J."/>
            <person name="Ramirez L."/>
            <person name="Alfaro M."/>
            <person name="Sun H."/>
            <person name="Tritt A."/>
            <person name="Yoshinaga Y."/>
            <person name="Zwiers L.-H."/>
            <person name="Turgeon B."/>
            <person name="Goodwin S."/>
            <person name="Spatafora J."/>
            <person name="Crous P."/>
            <person name="Grigoriev I."/>
        </authorList>
    </citation>
    <scope>NUCLEOTIDE SEQUENCE</scope>
    <source>
        <strain evidence="3">CBS 116005</strain>
    </source>
</reference>
<dbReference type="Proteomes" id="UP000799436">
    <property type="component" value="Unassembled WGS sequence"/>
</dbReference>
<evidence type="ECO:0000256" key="1">
    <source>
        <dbReference type="SAM" id="MobiDB-lite"/>
    </source>
</evidence>
<name>A0A6G1LNK0_9PEZI</name>
<evidence type="ECO:0000313" key="3">
    <source>
        <dbReference type="EMBL" id="KAF2774142.1"/>
    </source>
</evidence>
<dbReference type="InterPro" id="IPR001357">
    <property type="entry name" value="BRCT_dom"/>
</dbReference>
<feature type="compositionally biased region" description="Polar residues" evidence="1">
    <location>
        <begin position="1"/>
        <end position="20"/>
    </location>
</feature>
<sequence>MLINQVNDADTSEAGSQSIFSAAKTPKASQVTYGTVGKRGKKVRRVTEEEHPQDVDQTAAFDQSIQMPLTSDARDEHDTAAESAKRSMRDSQRTASGHREAASERSLVPQKRSHDHVDNDSGQKEMPHKRAQQLLAVNVRSDDVDIQTYERHAEEDEVQVSLPGKPLPPRSSGRSTKSVREDTASTGDEITVATSVAKTKAKTRRAPKATKDAKGRTGRQPLPPQGAIRRSGTPASSILTDGDKPPRILLSSTSLSDKKNATVLNWLRRQNVEIATDVPGKRSHFFCLVAHDRLPTTAKVLRSLALGKLVVSEKWAFRSFAEKELLSPEDFVHEALQDRDVPVEGVFKGKTLFFTKALKQEYGNGWDDVQTLIREAGPALTGTGSMFDANQAAQYEGAILLGSLGDDHDTAKLSHEYGQRVYSKDLLTTAILRGELDTDSDEFLLTPTKPKKADSRKR</sequence>
<gene>
    <name evidence="3" type="ORF">EJ03DRAFT_1057</name>
</gene>